<feature type="compositionally biased region" description="Polar residues" evidence="1">
    <location>
        <begin position="222"/>
        <end position="246"/>
    </location>
</feature>
<dbReference type="EMBL" id="KV700122">
    <property type="protein sequence ID" value="OCF37400.1"/>
    <property type="molecule type" value="Genomic_DNA"/>
</dbReference>
<gene>
    <name evidence="3" type="ORF">I316_00521</name>
</gene>
<reference evidence="4" key="2">
    <citation type="submission" date="2013-12" db="EMBL/GenBank/DDBJ databases">
        <title>Evolution of pathogenesis and genome organization in the Tremellales.</title>
        <authorList>
            <person name="Cuomo C."/>
            <person name="Litvintseva A."/>
            <person name="Heitman J."/>
            <person name="Chen Y."/>
            <person name="Sun S."/>
            <person name="Springer D."/>
            <person name="Dromer F."/>
            <person name="Young S."/>
            <person name="Zeng Q."/>
            <person name="Chapman S."/>
            <person name="Gujja S."/>
            <person name="Saif S."/>
            <person name="Birren B."/>
        </authorList>
    </citation>
    <scope>NUCLEOTIDE SEQUENCE [LARGE SCALE GENOMIC DNA]</scope>
    <source>
        <strain evidence="4">BCC8398</strain>
    </source>
</reference>
<name>A0A1B9H2A5_9TREE</name>
<feature type="compositionally biased region" description="Basic and acidic residues" evidence="1">
    <location>
        <begin position="112"/>
        <end position="147"/>
    </location>
</feature>
<feature type="region of interest" description="Disordered" evidence="1">
    <location>
        <begin position="64"/>
        <end position="148"/>
    </location>
</feature>
<dbReference type="OrthoDB" id="2564994at2759"/>
<keyword evidence="4" id="KW-1185">Reference proteome</keyword>
<protein>
    <submittedName>
        <fullName evidence="3">Uncharacterized protein</fullName>
    </submittedName>
</protein>
<evidence type="ECO:0000256" key="1">
    <source>
        <dbReference type="SAM" id="MobiDB-lite"/>
    </source>
</evidence>
<feature type="region of interest" description="Disordered" evidence="1">
    <location>
        <begin position="217"/>
        <end position="289"/>
    </location>
</feature>
<feature type="region of interest" description="Disordered" evidence="1">
    <location>
        <begin position="354"/>
        <end position="408"/>
    </location>
</feature>
<accession>A0A1B9H2A5</accession>
<evidence type="ECO:0000256" key="2">
    <source>
        <dbReference type="SAM" id="Phobius"/>
    </source>
</evidence>
<feature type="compositionally biased region" description="Polar residues" evidence="1">
    <location>
        <begin position="98"/>
        <end position="111"/>
    </location>
</feature>
<keyword evidence="2" id="KW-0472">Membrane</keyword>
<dbReference type="Proteomes" id="UP000092666">
    <property type="component" value="Unassembled WGS sequence"/>
</dbReference>
<organism evidence="3 4">
    <name type="scientific">Kwoniella heveanensis BCC8398</name>
    <dbReference type="NCBI Taxonomy" id="1296120"/>
    <lineage>
        <taxon>Eukaryota</taxon>
        <taxon>Fungi</taxon>
        <taxon>Dikarya</taxon>
        <taxon>Basidiomycota</taxon>
        <taxon>Agaricomycotina</taxon>
        <taxon>Tremellomycetes</taxon>
        <taxon>Tremellales</taxon>
        <taxon>Cryptococcaceae</taxon>
        <taxon>Kwoniella</taxon>
    </lineage>
</organism>
<feature type="compositionally biased region" description="Polar residues" evidence="1">
    <location>
        <begin position="264"/>
        <end position="276"/>
    </location>
</feature>
<evidence type="ECO:0000313" key="4">
    <source>
        <dbReference type="Proteomes" id="UP000092666"/>
    </source>
</evidence>
<sequence length="481" mass="51995">MAPVHIIVGTTLATAAVVIGTGYVFKKFIYDPHLSHHVEAFLASHQHVLNRPHTVAKNDEDLSYRSAESTRAAPLPPSKGSTTALQDRHTTLRRRSRPSVSDSQLKPVTRSSEFELQDRRHLRSQDGSERSFDRDEGGSGRDYDDGRGASVYELDESRLSLLGNHQRDDAFGSGSKRGVHPAGGVQNLIDMEASSGFDFDRPESPQDAEVREVIFKLPHTPDIQSRSSTPFPTADSLPQSQSNFNPFLSPEDPSTPASRMSYPSAHQNAGPSSRNAGSLDPPHQGLDSKFLIPGEQLVPPAPSTTFSFLSLSQQSSPEQLQPHLDQLSFSSAFPISSPLEDHDNSDRLNEFEETPTLAGDEDEDDVISLPETSTTSYEDAESYTPISRGLSPDPHNRLTEGAVAPEPEPISDYLGLSYVPLARPLGIGNGERNLPVPLTRAGVVTGTRGPMSVISVSGSEAEGDAEGDGDGEWDVVSEAGR</sequence>
<evidence type="ECO:0000313" key="3">
    <source>
        <dbReference type="EMBL" id="OCF37400.1"/>
    </source>
</evidence>
<feature type="transmembrane region" description="Helical" evidence="2">
    <location>
        <begin position="6"/>
        <end position="25"/>
    </location>
</feature>
<keyword evidence="2" id="KW-1133">Transmembrane helix</keyword>
<proteinExistence type="predicted"/>
<reference evidence="3 4" key="1">
    <citation type="submission" date="2013-07" db="EMBL/GenBank/DDBJ databases">
        <title>The Genome Sequence of Cryptococcus heveanensis BCC8398.</title>
        <authorList>
            <consortium name="The Broad Institute Genome Sequencing Platform"/>
            <person name="Cuomo C."/>
            <person name="Litvintseva A."/>
            <person name="Chen Y."/>
            <person name="Heitman J."/>
            <person name="Sun S."/>
            <person name="Springer D."/>
            <person name="Dromer F."/>
            <person name="Young S.K."/>
            <person name="Zeng Q."/>
            <person name="Gargeya S."/>
            <person name="Fitzgerald M."/>
            <person name="Abouelleil A."/>
            <person name="Alvarado L."/>
            <person name="Berlin A.M."/>
            <person name="Chapman S.B."/>
            <person name="Dewar J."/>
            <person name="Goldberg J."/>
            <person name="Griggs A."/>
            <person name="Gujja S."/>
            <person name="Hansen M."/>
            <person name="Howarth C."/>
            <person name="Imamovic A."/>
            <person name="Larimer J."/>
            <person name="McCowan C."/>
            <person name="Murphy C."/>
            <person name="Pearson M."/>
            <person name="Priest M."/>
            <person name="Roberts A."/>
            <person name="Saif S."/>
            <person name="Shea T."/>
            <person name="Sykes S."/>
            <person name="Wortman J."/>
            <person name="Nusbaum C."/>
            <person name="Birren B."/>
        </authorList>
    </citation>
    <scope>NUCLEOTIDE SEQUENCE [LARGE SCALE GENOMIC DNA]</scope>
    <source>
        <strain evidence="3 4">BCC8398</strain>
    </source>
</reference>
<feature type="compositionally biased region" description="Acidic residues" evidence="1">
    <location>
        <begin position="461"/>
        <end position="475"/>
    </location>
</feature>
<dbReference type="AlphaFoldDB" id="A0A1B9H2A5"/>
<keyword evidence="2" id="KW-0812">Transmembrane</keyword>
<feature type="region of interest" description="Disordered" evidence="1">
    <location>
        <begin position="455"/>
        <end position="481"/>
    </location>
</feature>